<accession>A0AAW2VBF1</accession>
<evidence type="ECO:0000313" key="1">
    <source>
        <dbReference type="EMBL" id="KAL0427059.1"/>
    </source>
</evidence>
<organism evidence="1">
    <name type="scientific">Sesamum latifolium</name>
    <dbReference type="NCBI Taxonomy" id="2727402"/>
    <lineage>
        <taxon>Eukaryota</taxon>
        <taxon>Viridiplantae</taxon>
        <taxon>Streptophyta</taxon>
        <taxon>Embryophyta</taxon>
        <taxon>Tracheophyta</taxon>
        <taxon>Spermatophyta</taxon>
        <taxon>Magnoliopsida</taxon>
        <taxon>eudicotyledons</taxon>
        <taxon>Gunneridae</taxon>
        <taxon>Pentapetalae</taxon>
        <taxon>asterids</taxon>
        <taxon>lamiids</taxon>
        <taxon>Lamiales</taxon>
        <taxon>Pedaliaceae</taxon>
        <taxon>Sesamum</taxon>
    </lineage>
</organism>
<protein>
    <submittedName>
        <fullName evidence="1">Uncharacterized protein</fullName>
    </submittedName>
</protein>
<sequence length="76" mass="8231">MIEYPSGVIEYCPPDHTMPGDYYNTKKLIKDLGLPVEKIGACKNGACCIGRTTSIWSTANFVGTLGTSRPEGRVHA</sequence>
<dbReference type="AlphaFoldDB" id="A0AAW2VBF1"/>
<dbReference type="EMBL" id="JACGWN010000010">
    <property type="protein sequence ID" value="KAL0427059.1"/>
    <property type="molecule type" value="Genomic_DNA"/>
</dbReference>
<comment type="caution">
    <text evidence="1">The sequence shown here is derived from an EMBL/GenBank/DDBJ whole genome shotgun (WGS) entry which is preliminary data.</text>
</comment>
<proteinExistence type="predicted"/>
<name>A0AAW2VBF1_9LAMI</name>
<reference evidence="1" key="1">
    <citation type="submission" date="2020-06" db="EMBL/GenBank/DDBJ databases">
        <authorList>
            <person name="Li T."/>
            <person name="Hu X."/>
            <person name="Zhang T."/>
            <person name="Song X."/>
            <person name="Zhang H."/>
            <person name="Dai N."/>
            <person name="Sheng W."/>
            <person name="Hou X."/>
            <person name="Wei L."/>
        </authorList>
    </citation>
    <scope>NUCLEOTIDE SEQUENCE</scope>
    <source>
        <strain evidence="1">KEN1</strain>
        <tissue evidence="1">Leaf</tissue>
    </source>
</reference>
<reference evidence="1" key="2">
    <citation type="journal article" date="2024" name="Plant">
        <title>Genomic evolution and insights into agronomic trait innovations of Sesamum species.</title>
        <authorList>
            <person name="Miao H."/>
            <person name="Wang L."/>
            <person name="Qu L."/>
            <person name="Liu H."/>
            <person name="Sun Y."/>
            <person name="Le M."/>
            <person name="Wang Q."/>
            <person name="Wei S."/>
            <person name="Zheng Y."/>
            <person name="Lin W."/>
            <person name="Duan Y."/>
            <person name="Cao H."/>
            <person name="Xiong S."/>
            <person name="Wang X."/>
            <person name="Wei L."/>
            <person name="Li C."/>
            <person name="Ma Q."/>
            <person name="Ju M."/>
            <person name="Zhao R."/>
            <person name="Li G."/>
            <person name="Mu C."/>
            <person name="Tian Q."/>
            <person name="Mei H."/>
            <person name="Zhang T."/>
            <person name="Gao T."/>
            <person name="Zhang H."/>
        </authorList>
    </citation>
    <scope>NUCLEOTIDE SEQUENCE</scope>
    <source>
        <strain evidence="1">KEN1</strain>
    </source>
</reference>
<gene>
    <name evidence="1" type="ORF">Slati_2880700</name>
</gene>